<evidence type="ECO:0000313" key="17">
    <source>
        <dbReference type="Proteomes" id="UP000179059"/>
    </source>
</evidence>
<dbReference type="InterPro" id="IPR042097">
    <property type="entry name" value="Aminopeptidase_N-like_N_sf"/>
</dbReference>
<dbReference type="Pfam" id="PF11838">
    <property type="entry name" value="ERAP1_C"/>
    <property type="match status" value="1"/>
</dbReference>
<keyword evidence="8 12" id="KW-0482">Metalloprotease</keyword>
<evidence type="ECO:0000256" key="12">
    <source>
        <dbReference type="RuleBase" id="RU364040"/>
    </source>
</evidence>
<evidence type="ECO:0000313" key="16">
    <source>
        <dbReference type="EMBL" id="OGY98596.1"/>
    </source>
</evidence>
<feature type="binding site" evidence="10">
    <location>
        <position position="304"/>
    </location>
    <ligand>
        <name>Zn(2+)</name>
        <dbReference type="ChEBI" id="CHEBI:29105"/>
        <note>catalytic</note>
    </ligand>
</feature>
<evidence type="ECO:0000256" key="4">
    <source>
        <dbReference type="ARBA" id="ARBA00022670"/>
    </source>
</evidence>
<dbReference type="Gene3D" id="2.60.40.1910">
    <property type="match status" value="1"/>
</dbReference>
<feature type="domain" description="Peptidase M1 membrane alanine aminopeptidase" evidence="13">
    <location>
        <begin position="228"/>
        <end position="445"/>
    </location>
</feature>
<evidence type="ECO:0000256" key="9">
    <source>
        <dbReference type="PIRSR" id="PIRSR634016-1"/>
    </source>
</evidence>
<proteinExistence type="inferred from homology"/>
<evidence type="ECO:0000259" key="14">
    <source>
        <dbReference type="Pfam" id="PF11838"/>
    </source>
</evidence>
<gene>
    <name evidence="16" type="ORF">A2855_01975</name>
</gene>
<dbReference type="Proteomes" id="UP000179059">
    <property type="component" value="Unassembled WGS sequence"/>
</dbReference>
<evidence type="ECO:0000256" key="11">
    <source>
        <dbReference type="PIRSR" id="PIRSR634016-4"/>
    </source>
</evidence>
<dbReference type="EMBL" id="MHKX01000005">
    <property type="protein sequence ID" value="OGY98596.1"/>
    <property type="molecule type" value="Genomic_DNA"/>
</dbReference>
<dbReference type="GO" id="GO:0043171">
    <property type="term" value="P:peptide catabolic process"/>
    <property type="evidence" value="ECO:0007669"/>
    <property type="project" value="TreeGrafter"/>
</dbReference>
<name>A0A1G2CBK3_9BACT</name>
<keyword evidence="7 10" id="KW-0862">Zinc</keyword>
<dbReference type="FunFam" id="1.10.390.10:FF:000001">
    <property type="entry name" value="Aminopeptidase"/>
    <property type="match status" value="1"/>
</dbReference>
<dbReference type="InterPro" id="IPR034016">
    <property type="entry name" value="M1_APN-typ"/>
</dbReference>
<protein>
    <recommendedName>
        <fullName evidence="12">Aminopeptidase</fullName>
        <ecNumber evidence="12">3.4.11.-</ecNumber>
    </recommendedName>
</protein>
<reference evidence="16 17" key="1">
    <citation type="journal article" date="2016" name="Nat. Commun.">
        <title>Thousands of microbial genomes shed light on interconnected biogeochemical processes in an aquifer system.</title>
        <authorList>
            <person name="Anantharaman K."/>
            <person name="Brown C.T."/>
            <person name="Hug L.A."/>
            <person name="Sharon I."/>
            <person name="Castelle C.J."/>
            <person name="Probst A.J."/>
            <person name="Thomas B.C."/>
            <person name="Singh A."/>
            <person name="Wilkins M.J."/>
            <person name="Karaoz U."/>
            <person name="Brodie E.L."/>
            <person name="Williams K.H."/>
            <person name="Hubbard S.S."/>
            <person name="Banfield J.F."/>
        </authorList>
    </citation>
    <scope>NUCLEOTIDE SEQUENCE [LARGE SCALE GENOMIC DNA]</scope>
</reference>
<evidence type="ECO:0000256" key="3">
    <source>
        <dbReference type="ARBA" id="ARBA00022438"/>
    </source>
</evidence>
<dbReference type="PANTHER" id="PTHR11533">
    <property type="entry name" value="PROTEASE M1 ZINC METALLOPROTEASE"/>
    <property type="match status" value="1"/>
</dbReference>
<organism evidence="16 17">
    <name type="scientific">Candidatus Liptonbacteria bacterium RIFCSPHIGHO2_01_FULL_57_28</name>
    <dbReference type="NCBI Taxonomy" id="1798647"/>
    <lineage>
        <taxon>Bacteria</taxon>
        <taxon>Candidatus Liptoniibacteriota</taxon>
    </lineage>
</organism>
<feature type="binding site" evidence="10">
    <location>
        <position position="300"/>
    </location>
    <ligand>
        <name>Zn(2+)</name>
        <dbReference type="ChEBI" id="CHEBI:29105"/>
        <note>catalytic</note>
    </ligand>
</feature>
<evidence type="ECO:0000259" key="15">
    <source>
        <dbReference type="Pfam" id="PF17900"/>
    </source>
</evidence>
<accession>A0A1G2CBK3</accession>
<keyword evidence="6 12" id="KW-0378">Hydrolase</keyword>
<dbReference type="InterPro" id="IPR001930">
    <property type="entry name" value="Peptidase_M1"/>
</dbReference>
<dbReference type="InterPro" id="IPR045357">
    <property type="entry name" value="Aminopeptidase_N-like_N"/>
</dbReference>
<dbReference type="GO" id="GO:0070006">
    <property type="term" value="F:metalloaminopeptidase activity"/>
    <property type="evidence" value="ECO:0007669"/>
    <property type="project" value="TreeGrafter"/>
</dbReference>
<dbReference type="InterPro" id="IPR024571">
    <property type="entry name" value="ERAP1-like_C_dom"/>
</dbReference>
<dbReference type="GO" id="GO:0008270">
    <property type="term" value="F:zinc ion binding"/>
    <property type="evidence" value="ECO:0007669"/>
    <property type="project" value="UniProtKB-UniRule"/>
</dbReference>
<dbReference type="GO" id="GO:0016020">
    <property type="term" value="C:membrane"/>
    <property type="evidence" value="ECO:0007669"/>
    <property type="project" value="TreeGrafter"/>
</dbReference>
<dbReference type="InterPro" id="IPR014782">
    <property type="entry name" value="Peptidase_M1_dom"/>
</dbReference>
<keyword evidence="5 10" id="KW-0479">Metal-binding</keyword>
<dbReference type="PRINTS" id="PR00756">
    <property type="entry name" value="ALADIPTASE"/>
</dbReference>
<feature type="active site" description="Proton acceptor" evidence="9">
    <location>
        <position position="301"/>
    </location>
</feature>
<dbReference type="Gene3D" id="1.10.390.10">
    <property type="entry name" value="Neutral Protease Domain 2"/>
    <property type="match status" value="1"/>
</dbReference>
<evidence type="ECO:0000256" key="6">
    <source>
        <dbReference type="ARBA" id="ARBA00022801"/>
    </source>
</evidence>
<evidence type="ECO:0000256" key="2">
    <source>
        <dbReference type="ARBA" id="ARBA00010136"/>
    </source>
</evidence>
<dbReference type="Pfam" id="PF01433">
    <property type="entry name" value="Peptidase_M1"/>
    <property type="match status" value="1"/>
</dbReference>
<dbReference type="Gene3D" id="1.25.50.20">
    <property type="match status" value="1"/>
</dbReference>
<dbReference type="STRING" id="1798647.A2855_01975"/>
<dbReference type="GO" id="GO:0016285">
    <property type="term" value="F:alanyl aminopeptidase activity"/>
    <property type="evidence" value="ECO:0007669"/>
    <property type="project" value="UniProtKB-EC"/>
</dbReference>
<evidence type="ECO:0000259" key="13">
    <source>
        <dbReference type="Pfam" id="PF01433"/>
    </source>
</evidence>
<dbReference type="Pfam" id="PF17900">
    <property type="entry name" value="Peptidase_M1_N"/>
    <property type="match status" value="1"/>
</dbReference>
<dbReference type="GO" id="GO:0005615">
    <property type="term" value="C:extracellular space"/>
    <property type="evidence" value="ECO:0007669"/>
    <property type="project" value="TreeGrafter"/>
</dbReference>
<dbReference type="GO" id="GO:0006508">
    <property type="term" value="P:proteolysis"/>
    <property type="evidence" value="ECO:0007669"/>
    <property type="project" value="UniProtKB-KW"/>
</dbReference>
<dbReference type="SUPFAM" id="SSF63737">
    <property type="entry name" value="Leukotriene A4 hydrolase N-terminal domain"/>
    <property type="match status" value="1"/>
</dbReference>
<evidence type="ECO:0000256" key="7">
    <source>
        <dbReference type="ARBA" id="ARBA00022833"/>
    </source>
</evidence>
<evidence type="ECO:0000256" key="8">
    <source>
        <dbReference type="ARBA" id="ARBA00023049"/>
    </source>
</evidence>
<dbReference type="Gene3D" id="2.60.40.1730">
    <property type="entry name" value="tricorn interacting facor f3 domain"/>
    <property type="match status" value="1"/>
</dbReference>
<dbReference type="CDD" id="cd09601">
    <property type="entry name" value="M1_APN-Q_like"/>
    <property type="match status" value="1"/>
</dbReference>
<comment type="caution">
    <text evidence="16">The sequence shown here is derived from an EMBL/GenBank/DDBJ whole genome shotgun (WGS) entry which is preliminary data.</text>
</comment>
<comment type="similarity">
    <text evidence="2 12">Belongs to the peptidase M1 family.</text>
</comment>
<dbReference type="SUPFAM" id="SSF55486">
    <property type="entry name" value="Metalloproteases ('zincins'), catalytic domain"/>
    <property type="match status" value="1"/>
</dbReference>
<feature type="site" description="Transition state stabilizer" evidence="11">
    <location>
        <position position="386"/>
    </location>
</feature>
<keyword evidence="4 12" id="KW-0645">Protease</keyword>
<feature type="binding site" evidence="10">
    <location>
        <position position="323"/>
    </location>
    <ligand>
        <name>Zn(2+)</name>
        <dbReference type="ChEBI" id="CHEBI:29105"/>
        <note>catalytic</note>
    </ligand>
</feature>
<evidence type="ECO:0000256" key="10">
    <source>
        <dbReference type="PIRSR" id="PIRSR634016-3"/>
    </source>
</evidence>
<evidence type="ECO:0000256" key="1">
    <source>
        <dbReference type="ARBA" id="ARBA00000098"/>
    </source>
</evidence>
<dbReference type="InterPro" id="IPR027268">
    <property type="entry name" value="Peptidase_M4/M1_CTD_sf"/>
</dbReference>
<keyword evidence="3 12" id="KW-0031">Aminopeptidase</keyword>
<sequence>MKGFRRLSRDVVPERYSITLEPNLKKFTFSGSETIDIVLAKPARRIALHSKDLDIQSAEVLGDRLAATAIVSYDDVSETATFDFHKVLPRGKYKLKIVFSGKLGDSMSGFYRSSYRVGQETRYIATTQFEATDARRAFPCLDEPAAKAVFEVTFVIPKDKVAISNTIPVAVRRGPDGMKTVEFAPTPKMSTYLLAFIVGDFEHVQKRTPEGVLVRVFTTADKKHQAKFALDCAAKILSFYSKYFDIPYPLPVLDMIAIPDFSSGAMENWGAITYRESALLFDEEHSSSANKQWVALVIAHEIAHQWFGNLVTMEWWTHLWLNEGFASYIEYVAVDHIFPEWDIWKHFFSADLSRALKLDGLKYTHPIEVEVGHPGEISEIFDAVSYSKGASVIRMLADYLGEDDFRKGLVHYLKKHSYANTETGHLWQAFEKVAKKPVARMIRGWTQTAGYPLITVNKKDSSIHVAQSRFFSSPRSMEDRARRAPWMIPIRYAESGDKASRLTLLAKRNGRLGTMKKDSWLKLNAGETGFFRTNYPQELRERFAAPILDGELPVGDRLGLIRDMAALAEAGHLSAVDMLEFSRHYHRETEYFVWLEIAAALKQTYLLIANEPFAPAYKEFAQGVFADIVGKVGWRAAPDENHTQKLLRNLVLSQFGQYGDGATIARAQKMFAGVAARRNKIAPDLRDVVYNLAAQNGGEREHTKLLRFYKKEALHEEKNRLGGALGKFRSRTLLKKTLAFALSKHVRIQDAPGIIGSVWLNPSGRALAWAFLKKNWKLLVRRYGDGHTLARIVSLAGSFNAEQDARNIERFFRANPVPVSAKRTLQQALEQVRGNAAWLARDRKRLQKWLV</sequence>
<feature type="domain" description="Aminopeptidase N-like N-terminal" evidence="15">
    <location>
        <begin position="12"/>
        <end position="193"/>
    </location>
</feature>
<dbReference type="GO" id="GO:0042277">
    <property type="term" value="F:peptide binding"/>
    <property type="evidence" value="ECO:0007669"/>
    <property type="project" value="TreeGrafter"/>
</dbReference>
<dbReference type="PANTHER" id="PTHR11533:SF174">
    <property type="entry name" value="PUROMYCIN-SENSITIVE AMINOPEPTIDASE-RELATED"/>
    <property type="match status" value="1"/>
</dbReference>
<dbReference type="FunFam" id="2.60.40.1730:FF:000002">
    <property type="entry name" value="Aminopeptidase"/>
    <property type="match status" value="1"/>
</dbReference>
<dbReference type="AlphaFoldDB" id="A0A1G2CBK3"/>
<evidence type="ECO:0000256" key="5">
    <source>
        <dbReference type="ARBA" id="ARBA00022723"/>
    </source>
</evidence>
<feature type="domain" description="ERAP1-like C-terminal" evidence="14">
    <location>
        <begin position="520"/>
        <end position="833"/>
    </location>
</feature>
<dbReference type="EC" id="3.4.11.-" evidence="12"/>
<dbReference type="InterPro" id="IPR050344">
    <property type="entry name" value="Peptidase_M1_aminopeptidases"/>
</dbReference>
<dbReference type="GO" id="GO:0005737">
    <property type="term" value="C:cytoplasm"/>
    <property type="evidence" value="ECO:0007669"/>
    <property type="project" value="TreeGrafter"/>
</dbReference>
<comment type="catalytic activity">
    <reaction evidence="1">
        <text>Release of an N-terminal amino acid, Xaa-|-Yaa- from a peptide, amide or arylamide. Xaa is preferably Ala, but may be most amino acids including Pro (slow action). When a terminal hydrophobic residue is followed by a prolyl residue, the two may be released as an intact Xaa-Pro dipeptide.</text>
        <dbReference type="EC" id="3.4.11.2"/>
    </reaction>
</comment>
<comment type="cofactor">
    <cofactor evidence="10 12">
        <name>Zn(2+)</name>
        <dbReference type="ChEBI" id="CHEBI:29105"/>
    </cofactor>
    <text evidence="10 12">Binds 1 zinc ion per subunit.</text>
</comment>